<dbReference type="Pfam" id="PF00160">
    <property type="entry name" value="Pro_isomerase"/>
    <property type="match status" value="1"/>
</dbReference>
<keyword evidence="1" id="KW-0413">Isomerase</keyword>
<dbReference type="Proteomes" id="UP000267029">
    <property type="component" value="Unassembled WGS sequence"/>
</dbReference>
<proteinExistence type="inferred from homology"/>
<dbReference type="InterPro" id="IPR002130">
    <property type="entry name" value="Cyclophilin-type_PPIase_dom"/>
</dbReference>
<comment type="catalytic activity">
    <reaction evidence="1">
        <text>[protein]-peptidylproline (omega=180) = [protein]-peptidylproline (omega=0)</text>
        <dbReference type="Rhea" id="RHEA:16237"/>
        <dbReference type="Rhea" id="RHEA-COMP:10747"/>
        <dbReference type="Rhea" id="RHEA-COMP:10748"/>
        <dbReference type="ChEBI" id="CHEBI:83833"/>
        <dbReference type="ChEBI" id="CHEBI:83834"/>
        <dbReference type="EC" id="5.2.1.8"/>
    </reaction>
</comment>
<evidence type="ECO:0000313" key="4">
    <source>
        <dbReference type="Proteomes" id="UP000267029"/>
    </source>
</evidence>
<dbReference type="GO" id="GO:0003755">
    <property type="term" value="F:peptidyl-prolyl cis-trans isomerase activity"/>
    <property type="evidence" value="ECO:0007669"/>
    <property type="project" value="UniProtKB-UniRule"/>
</dbReference>
<dbReference type="Gene3D" id="2.40.100.10">
    <property type="entry name" value="Cyclophilin-like"/>
    <property type="match status" value="1"/>
</dbReference>
<accession>A0A0R3U204</accession>
<feature type="domain" description="PPIase cyclophilin-type" evidence="2">
    <location>
        <begin position="83"/>
        <end position="250"/>
    </location>
</feature>
<dbReference type="PROSITE" id="PS50072">
    <property type="entry name" value="CSA_PPIASE_2"/>
    <property type="match status" value="1"/>
</dbReference>
<dbReference type="EC" id="5.2.1.8" evidence="1"/>
<name>A0A0R3U204_MESCO</name>
<dbReference type="STRING" id="53468.A0A0R3U204"/>
<comment type="similarity">
    <text evidence="1">Belongs to the cyclophilin-type PPIase family.</text>
</comment>
<evidence type="ECO:0000313" key="3">
    <source>
        <dbReference type="EMBL" id="VDD74444.1"/>
    </source>
</evidence>
<dbReference type="InterPro" id="IPR029000">
    <property type="entry name" value="Cyclophilin-like_dom_sf"/>
</dbReference>
<keyword evidence="1" id="KW-0697">Rotamase</keyword>
<gene>
    <name evidence="3" type="ORF">MCOS_LOCUS447</name>
</gene>
<dbReference type="PANTHER" id="PTHR11071:SF561">
    <property type="entry name" value="PEPTIDYL-PROLYL CIS-TRANS ISOMERASE D-RELATED"/>
    <property type="match status" value="1"/>
</dbReference>
<reference evidence="3 4" key="1">
    <citation type="submission" date="2018-10" db="EMBL/GenBank/DDBJ databases">
        <authorList>
            <consortium name="Pathogen Informatics"/>
        </authorList>
    </citation>
    <scope>NUCLEOTIDE SEQUENCE [LARGE SCALE GENOMIC DNA]</scope>
</reference>
<dbReference type="OrthoDB" id="408413at2759"/>
<evidence type="ECO:0000259" key="2">
    <source>
        <dbReference type="PROSITE" id="PS50072"/>
    </source>
</evidence>
<protein>
    <recommendedName>
        <fullName evidence="1">Peptidyl-prolyl cis-trans isomerase</fullName>
        <shortName evidence="1">PPIase</shortName>
        <ecNumber evidence="1">5.2.1.8</ecNumber>
    </recommendedName>
</protein>
<dbReference type="FunFam" id="2.40.100.10:FF:000048">
    <property type="entry name" value="Peptidyl-prolyl cis-trans isomerase"/>
    <property type="match status" value="1"/>
</dbReference>
<keyword evidence="4" id="KW-1185">Reference proteome</keyword>
<comment type="function">
    <text evidence="1">PPIases accelerate the folding of proteins. It catalyzes the cis-trans isomerization of proline imidic peptide bonds in oligopeptides.</text>
</comment>
<dbReference type="SUPFAM" id="SSF50891">
    <property type="entry name" value="Cyclophilin-like"/>
    <property type="match status" value="1"/>
</dbReference>
<organism evidence="3 4">
    <name type="scientific">Mesocestoides corti</name>
    <name type="common">Flatworm</name>
    <dbReference type="NCBI Taxonomy" id="53468"/>
    <lineage>
        <taxon>Eukaryota</taxon>
        <taxon>Metazoa</taxon>
        <taxon>Spiralia</taxon>
        <taxon>Lophotrochozoa</taxon>
        <taxon>Platyhelminthes</taxon>
        <taxon>Cestoda</taxon>
        <taxon>Eucestoda</taxon>
        <taxon>Cyclophyllidea</taxon>
        <taxon>Mesocestoididae</taxon>
        <taxon>Mesocestoides</taxon>
    </lineage>
</organism>
<sequence>MFEVKWVDFLAKKKKALKGEYWAFESVVLCFCDGQPIGDYRDLQKWSNVRYHLDNYRPYSFYQMLAVDKYKDTLMQRNRKYVSMAITVGGEICGSLLFELYSDIVPKTCQNFIKLCTGELGFIPKNETEDYRMHYLNTIFFRLVPEGWIQGGDILYGSGNAGRSIYSEKFEDENFAIKHDGRGVLSMVNEGQHTNSSQFMITFQPAAWMDYRYVAFGQLIEGAQTLNAMEKVPTKNERPCQEIKISEIKVLDAEDIHSRIRLSTKEEKYNDTYI</sequence>
<dbReference type="PRINTS" id="PR00153">
    <property type="entry name" value="CSAPPISMRASE"/>
</dbReference>
<dbReference type="PANTHER" id="PTHR11071">
    <property type="entry name" value="PEPTIDYL-PROLYL CIS-TRANS ISOMERASE"/>
    <property type="match status" value="1"/>
</dbReference>
<dbReference type="GO" id="GO:0005737">
    <property type="term" value="C:cytoplasm"/>
    <property type="evidence" value="ECO:0007669"/>
    <property type="project" value="TreeGrafter"/>
</dbReference>
<evidence type="ECO:0000256" key="1">
    <source>
        <dbReference type="RuleBase" id="RU363019"/>
    </source>
</evidence>
<dbReference type="AlphaFoldDB" id="A0A0R3U204"/>
<dbReference type="EMBL" id="UXSR01000039">
    <property type="protein sequence ID" value="VDD74444.1"/>
    <property type="molecule type" value="Genomic_DNA"/>
</dbReference>